<accession>A0ABV0ZHV5</accession>
<gene>
    <name evidence="1" type="ORF">AMECASPLE_037175</name>
</gene>
<keyword evidence="2" id="KW-1185">Reference proteome</keyword>
<name>A0ABV0ZHV5_9TELE</name>
<evidence type="ECO:0000313" key="2">
    <source>
        <dbReference type="Proteomes" id="UP001469553"/>
    </source>
</evidence>
<organism evidence="1 2">
    <name type="scientific">Ameca splendens</name>
    <dbReference type="NCBI Taxonomy" id="208324"/>
    <lineage>
        <taxon>Eukaryota</taxon>
        <taxon>Metazoa</taxon>
        <taxon>Chordata</taxon>
        <taxon>Craniata</taxon>
        <taxon>Vertebrata</taxon>
        <taxon>Euteleostomi</taxon>
        <taxon>Actinopterygii</taxon>
        <taxon>Neopterygii</taxon>
        <taxon>Teleostei</taxon>
        <taxon>Neoteleostei</taxon>
        <taxon>Acanthomorphata</taxon>
        <taxon>Ovalentaria</taxon>
        <taxon>Atherinomorphae</taxon>
        <taxon>Cyprinodontiformes</taxon>
        <taxon>Goodeidae</taxon>
        <taxon>Ameca</taxon>
    </lineage>
</organism>
<reference evidence="1 2" key="1">
    <citation type="submission" date="2021-06" db="EMBL/GenBank/DDBJ databases">
        <authorList>
            <person name="Palmer J.M."/>
        </authorList>
    </citation>
    <scope>NUCLEOTIDE SEQUENCE [LARGE SCALE GENOMIC DNA]</scope>
    <source>
        <strain evidence="1 2">AS_MEX2019</strain>
        <tissue evidence="1">Muscle</tissue>
    </source>
</reference>
<evidence type="ECO:0000313" key="1">
    <source>
        <dbReference type="EMBL" id="MEQ2305372.1"/>
    </source>
</evidence>
<protein>
    <submittedName>
        <fullName evidence="1">Uncharacterized protein</fullName>
    </submittedName>
</protein>
<proteinExistence type="predicted"/>
<dbReference type="Proteomes" id="UP001469553">
    <property type="component" value="Unassembled WGS sequence"/>
</dbReference>
<comment type="caution">
    <text evidence="1">The sequence shown here is derived from an EMBL/GenBank/DDBJ whole genome shotgun (WGS) entry which is preliminary data.</text>
</comment>
<dbReference type="EMBL" id="JAHRIP010062604">
    <property type="protein sequence ID" value="MEQ2305372.1"/>
    <property type="molecule type" value="Genomic_DNA"/>
</dbReference>
<sequence>MTQLWPISTILALLCRFRHLNVFLLTYMSILDNVCLLQIRQLGESWTHDPKTPLLVPCSSSSSFPNTLVSLRLSLTVTMKFFIDQVPTDWVGSTLRSAFPKEQVDTLHSWLQNHLDKHPLKLTLDRQL</sequence>